<reference evidence="3 4" key="2">
    <citation type="submission" date="2019-09" db="EMBL/GenBank/DDBJ databases">
        <title>Strain-level analysis of Eubacterium rectale using genomes from metagenomes.</title>
        <authorList>
            <person name="Karcher N."/>
            <person name="Segata N."/>
        </authorList>
    </citation>
    <scope>NUCLEOTIDE SEQUENCE [LARGE SCALE GENOMIC DNA]</scope>
    <source>
        <strain evidence="3 4">L2-21</strain>
    </source>
</reference>
<dbReference type="Proteomes" id="UP000324325">
    <property type="component" value="Unassembled WGS sequence"/>
</dbReference>
<reference evidence="3 4" key="1">
    <citation type="submission" date="2019-08" db="EMBL/GenBank/DDBJ databases">
        <authorList>
            <person name="Duncan S."/>
            <person name="Walker A."/>
        </authorList>
    </citation>
    <scope>NUCLEOTIDE SEQUENCE [LARGE SCALE GENOMIC DNA]</scope>
    <source>
        <strain evidence="3 4">L2-21</strain>
    </source>
</reference>
<evidence type="ECO:0000259" key="2">
    <source>
        <dbReference type="Pfam" id="PF23771"/>
    </source>
</evidence>
<dbReference type="RefSeq" id="WP_148884689.1">
    <property type="nucleotide sequence ID" value="NZ_VSTG01000001.1"/>
</dbReference>
<evidence type="ECO:0000313" key="4">
    <source>
        <dbReference type="Proteomes" id="UP000324325"/>
    </source>
</evidence>
<feature type="domain" description="DUF7168" evidence="2">
    <location>
        <begin position="61"/>
        <end position="181"/>
    </location>
</feature>
<dbReference type="EMBL" id="VSTG01000001">
    <property type="protein sequence ID" value="TYL60102.1"/>
    <property type="molecule type" value="Genomic_DNA"/>
</dbReference>
<dbReference type="InterPro" id="IPR024498">
    <property type="entry name" value="DUF2786"/>
</dbReference>
<protein>
    <submittedName>
        <fullName evidence="3">DUF2786 domain-containing protein</fullName>
    </submittedName>
</protein>
<comment type="caution">
    <text evidence="3">The sequence shown here is derived from an EMBL/GenBank/DDBJ whole genome shotgun (WGS) entry which is preliminary data.</text>
</comment>
<evidence type="ECO:0000313" key="3">
    <source>
        <dbReference type="EMBL" id="TYL60102.1"/>
    </source>
</evidence>
<dbReference type="Pfam" id="PF23771">
    <property type="entry name" value="DUF7168"/>
    <property type="match status" value="1"/>
</dbReference>
<accession>A0A5S4VR62</accession>
<name>A0A5S4VR62_9FIRM</name>
<dbReference type="Pfam" id="PF10979">
    <property type="entry name" value="DUF2786"/>
    <property type="match status" value="1"/>
</dbReference>
<gene>
    <name evidence="3" type="ORF">FYL37_00420</name>
</gene>
<proteinExistence type="predicted"/>
<organism evidence="3 4">
    <name type="scientific">Agathobacter rectalis</name>
    <dbReference type="NCBI Taxonomy" id="39491"/>
    <lineage>
        <taxon>Bacteria</taxon>
        <taxon>Bacillati</taxon>
        <taxon>Bacillota</taxon>
        <taxon>Clostridia</taxon>
        <taxon>Lachnospirales</taxon>
        <taxon>Lachnospiraceae</taxon>
        <taxon>Agathobacter</taxon>
    </lineage>
</organism>
<dbReference type="AlphaFoldDB" id="A0A5S4VR62"/>
<dbReference type="InterPro" id="IPR055592">
    <property type="entry name" value="DUF7168"/>
</dbReference>
<feature type="domain" description="DUF2786" evidence="1">
    <location>
        <begin position="7"/>
        <end position="45"/>
    </location>
</feature>
<sequence length="232" mass="26982">MNDEENKIIEKIEKLIALSGSDNENEAKAAMLKAQELMAKYEIEQDRIDPERKKERPVVCFTSPMFRDDWCVDVGSLIANNFRCRAIISQRRNSGGAYRLKFFGFEEDAEISINVFNYAVKVIRKRMATLRAIYRDAEREFGRNEKMAYVDGFCSGLYRNFEEQKKQSESFALALLVPEAVVKFVDEIPGMEEYNRREYQQKRENDVLRQAGYVDGKAFQNAGDKERLAYES</sequence>
<evidence type="ECO:0000259" key="1">
    <source>
        <dbReference type="Pfam" id="PF10979"/>
    </source>
</evidence>